<dbReference type="InterPro" id="IPR017150">
    <property type="entry name" value="Pept_M20_glutamate_carboxypep"/>
</dbReference>
<evidence type="ECO:0000256" key="1">
    <source>
        <dbReference type="ARBA" id="ARBA00001947"/>
    </source>
</evidence>
<dbReference type="PANTHER" id="PTHR43808:SF9">
    <property type="entry name" value="BLL0789 PROTEIN"/>
    <property type="match status" value="1"/>
</dbReference>
<evidence type="ECO:0000259" key="5">
    <source>
        <dbReference type="Pfam" id="PF07687"/>
    </source>
</evidence>
<dbReference type="Pfam" id="PF07687">
    <property type="entry name" value="M20_dimer"/>
    <property type="match status" value="1"/>
</dbReference>
<dbReference type="PROSITE" id="PS00758">
    <property type="entry name" value="ARGE_DAPE_CPG2_1"/>
    <property type="match status" value="1"/>
</dbReference>
<evidence type="ECO:0000313" key="6">
    <source>
        <dbReference type="EMBL" id="GAA4998301.1"/>
    </source>
</evidence>
<evidence type="ECO:0000313" key="7">
    <source>
        <dbReference type="Proteomes" id="UP001500466"/>
    </source>
</evidence>
<organism evidence="6 7">
    <name type="scientific">Yinghuangia aomiensis</name>
    <dbReference type="NCBI Taxonomy" id="676205"/>
    <lineage>
        <taxon>Bacteria</taxon>
        <taxon>Bacillati</taxon>
        <taxon>Actinomycetota</taxon>
        <taxon>Actinomycetes</taxon>
        <taxon>Kitasatosporales</taxon>
        <taxon>Streptomycetaceae</taxon>
        <taxon>Yinghuangia</taxon>
    </lineage>
</organism>
<protein>
    <submittedName>
        <fullName evidence="6">M20 family metallopeptidase</fullName>
    </submittedName>
</protein>
<evidence type="ECO:0000256" key="4">
    <source>
        <dbReference type="ARBA" id="ARBA00022833"/>
    </source>
</evidence>
<dbReference type="InterPro" id="IPR050072">
    <property type="entry name" value="Peptidase_M20A"/>
</dbReference>
<name>A0ABP9IK57_9ACTN</name>
<keyword evidence="4" id="KW-0862">Zinc</keyword>
<dbReference type="InterPro" id="IPR001261">
    <property type="entry name" value="ArgE/DapE_CS"/>
</dbReference>
<dbReference type="SUPFAM" id="SSF55031">
    <property type="entry name" value="Bacterial exopeptidase dimerisation domain"/>
    <property type="match status" value="1"/>
</dbReference>
<sequence>MGAAREIVFRGDREHYVWRFGAGPTRVLLIGHVDTVWPLGTLERWPFAVEGDRATGPGCFDMKAGLIQAIHAVSLLPDRDGVALLVTSDEELGSPTSREWIEEQAAGARAAFVMEASAAGALKTERKGVSIYQVTALGRAAHAGLEPEKGVNAAVELAHQTLAVLDLADPGAGTTVTATIVHGGTTNNTVPSSAVLDVDVRAATVAEQKRVDRAFRRLQPVLHGATLEVVGGPNRPPLEAAMSGDLFDRAAKLTKQLGLPEPRAVAVGGGSDGNFTAAVGVPTLDGLGAVGDHAHAEGEYVLVSAMPERAALLAAVVRDVLDEDDRS</sequence>
<accession>A0ABP9IK57</accession>
<dbReference type="PIRSF" id="PIRSF037238">
    <property type="entry name" value="Carboxypeptidase_G2"/>
    <property type="match status" value="1"/>
</dbReference>
<keyword evidence="7" id="KW-1185">Reference proteome</keyword>
<evidence type="ECO:0000256" key="2">
    <source>
        <dbReference type="ARBA" id="ARBA00022723"/>
    </source>
</evidence>
<feature type="domain" description="Peptidase M20 dimerisation" evidence="5">
    <location>
        <begin position="124"/>
        <end position="216"/>
    </location>
</feature>
<reference evidence="7" key="1">
    <citation type="journal article" date="2019" name="Int. J. Syst. Evol. Microbiol.">
        <title>The Global Catalogue of Microorganisms (GCM) 10K type strain sequencing project: providing services to taxonomists for standard genome sequencing and annotation.</title>
        <authorList>
            <consortium name="The Broad Institute Genomics Platform"/>
            <consortium name="The Broad Institute Genome Sequencing Center for Infectious Disease"/>
            <person name="Wu L."/>
            <person name="Ma J."/>
        </authorList>
    </citation>
    <scope>NUCLEOTIDE SEQUENCE [LARGE SCALE GENOMIC DNA]</scope>
    <source>
        <strain evidence="7">JCM 17986</strain>
    </source>
</reference>
<comment type="cofactor">
    <cofactor evidence="1">
        <name>Zn(2+)</name>
        <dbReference type="ChEBI" id="CHEBI:29105"/>
    </cofactor>
</comment>
<evidence type="ECO:0000256" key="3">
    <source>
        <dbReference type="ARBA" id="ARBA00022801"/>
    </source>
</evidence>
<dbReference type="InterPro" id="IPR002933">
    <property type="entry name" value="Peptidase_M20"/>
</dbReference>
<dbReference type="Pfam" id="PF01546">
    <property type="entry name" value="Peptidase_M20"/>
    <property type="match status" value="1"/>
</dbReference>
<dbReference type="InterPro" id="IPR011650">
    <property type="entry name" value="Peptidase_M20_dimer"/>
</dbReference>
<comment type="caution">
    <text evidence="6">The sequence shown here is derived from an EMBL/GenBank/DDBJ whole genome shotgun (WGS) entry which is preliminary data.</text>
</comment>
<dbReference type="PANTHER" id="PTHR43808">
    <property type="entry name" value="ACETYLORNITHINE DEACETYLASE"/>
    <property type="match status" value="1"/>
</dbReference>
<dbReference type="SUPFAM" id="SSF53187">
    <property type="entry name" value="Zn-dependent exopeptidases"/>
    <property type="match status" value="1"/>
</dbReference>
<dbReference type="RefSeq" id="WP_345681277.1">
    <property type="nucleotide sequence ID" value="NZ_BAABHS010000085.1"/>
</dbReference>
<gene>
    <name evidence="6" type="ORF">GCM10023205_85030</name>
</gene>
<keyword evidence="2" id="KW-0479">Metal-binding</keyword>
<dbReference type="Gene3D" id="3.30.70.360">
    <property type="match status" value="1"/>
</dbReference>
<keyword evidence="3" id="KW-0378">Hydrolase</keyword>
<dbReference type="Proteomes" id="UP001500466">
    <property type="component" value="Unassembled WGS sequence"/>
</dbReference>
<dbReference type="InterPro" id="IPR036264">
    <property type="entry name" value="Bact_exopeptidase_dim_dom"/>
</dbReference>
<dbReference type="Gene3D" id="3.40.630.10">
    <property type="entry name" value="Zn peptidases"/>
    <property type="match status" value="1"/>
</dbReference>
<dbReference type="EMBL" id="BAABHS010000085">
    <property type="protein sequence ID" value="GAA4998301.1"/>
    <property type="molecule type" value="Genomic_DNA"/>
</dbReference>
<proteinExistence type="predicted"/>